<protein>
    <submittedName>
        <fullName evidence="1">Histidine phosphatase family protein</fullName>
    </submittedName>
</protein>
<dbReference type="EMBL" id="JAKKOR010000011">
    <property type="protein sequence ID" value="MCF8589721.1"/>
    <property type="molecule type" value="Genomic_DNA"/>
</dbReference>
<dbReference type="Proteomes" id="UP001200110">
    <property type="component" value="Unassembled WGS sequence"/>
</dbReference>
<dbReference type="InterPro" id="IPR029033">
    <property type="entry name" value="His_PPase_superfam"/>
</dbReference>
<dbReference type="InterPro" id="IPR013078">
    <property type="entry name" value="His_Pase_superF_clade-1"/>
</dbReference>
<organism evidence="1 2">
    <name type="scientific">Gordonia liuliyuniae</name>
    <dbReference type="NCBI Taxonomy" id="2911517"/>
    <lineage>
        <taxon>Bacteria</taxon>
        <taxon>Bacillati</taxon>
        <taxon>Actinomycetota</taxon>
        <taxon>Actinomycetes</taxon>
        <taxon>Mycobacteriales</taxon>
        <taxon>Gordoniaceae</taxon>
        <taxon>Gordonia</taxon>
    </lineage>
</organism>
<comment type="caution">
    <text evidence="1">The sequence shown here is derived from an EMBL/GenBank/DDBJ whole genome shotgun (WGS) entry which is preliminary data.</text>
</comment>
<dbReference type="Pfam" id="PF00300">
    <property type="entry name" value="His_Phos_1"/>
    <property type="match status" value="1"/>
</dbReference>
<keyword evidence="2" id="KW-1185">Reference proteome</keyword>
<dbReference type="PANTHER" id="PTHR47623:SF1">
    <property type="entry name" value="OS09G0287300 PROTEIN"/>
    <property type="match status" value="1"/>
</dbReference>
<dbReference type="SMART" id="SM00855">
    <property type="entry name" value="PGAM"/>
    <property type="match status" value="1"/>
</dbReference>
<accession>A0ABS9IW07</accession>
<dbReference type="CDD" id="cd07067">
    <property type="entry name" value="HP_PGM_like"/>
    <property type="match status" value="1"/>
</dbReference>
<dbReference type="RefSeq" id="WP_236998951.1">
    <property type="nucleotide sequence ID" value="NZ_JAKKOR010000011.1"/>
</dbReference>
<dbReference type="SUPFAM" id="SSF53254">
    <property type="entry name" value="Phosphoglycerate mutase-like"/>
    <property type="match status" value="1"/>
</dbReference>
<reference evidence="1 2" key="1">
    <citation type="submission" date="2022-01" db="EMBL/GenBank/DDBJ databases">
        <authorList>
            <person name="Huang Y."/>
        </authorList>
    </citation>
    <scope>NUCLEOTIDE SEQUENCE [LARGE SCALE GENOMIC DNA]</scope>
    <source>
        <strain evidence="1 2">HY366</strain>
    </source>
</reference>
<dbReference type="PANTHER" id="PTHR47623">
    <property type="entry name" value="OS09G0287300 PROTEIN"/>
    <property type="match status" value="1"/>
</dbReference>
<sequence length="163" mass="17930">MSRGSRLLILLRHGKSDYPLGVPDHERPLNERGRRQAALAGDWIRDDGYRVDAVLCSTATRTRLTLERTGIGAPTQYVDDIYGGTPDELLETIRIHAPADARTLLMVGHFPGIPETALTLDPSGTIERFPTSAYAVVRIGAEWDRIGLDVDGDAELSSLRVPR</sequence>
<dbReference type="Gene3D" id="3.40.50.1240">
    <property type="entry name" value="Phosphoglycerate mutase-like"/>
    <property type="match status" value="1"/>
</dbReference>
<name>A0ABS9IW07_9ACTN</name>
<proteinExistence type="predicted"/>
<gene>
    <name evidence="1" type="ORF">L5G33_14770</name>
</gene>
<evidence type="ECO:0000313" key="2">
    <source>
        <dbReference type="Proteomes" id="UP001200110"/>
    </source>
</evidence>
<evidence type="ECO:0000313" key="1">
    <source>
        <dbReference type="EMBL" id="MCF8589721.1"/>
    </source>
</evidence>